<name>A0A7J7WI05_MYOMY</name>
<dbReference type="AlphaFoldDB" id="A0A7J7WI05"/>
<evidence type="ECO:0000313" key="1">
    <source>
        <dbReference type="EMBL" id="KAF6336961.1"/>
    </source>
</evidence>
<protein>
    <submittedName>
        <fullName evidence="1">Uncharacterized protein</fullName>
    </submittedName>
</protein>
<organism evidence="1 2">
    <name type="scientific">Myotis myotis</name>
    <name type="common">Greater mouse-eared bat</name>
    <name type="synonym">Vespertilio myotis</name>
    <dbReference type="NCBI Taxonomy" id="51298"/>
    <lineage>
        <taxon>Eukaryota</taxon>
        <taxon>Metazoa</taxon>
        <taxon>Chordata</taxon>
        <taxon>Craniata</taxon>
        <taxon>Vertebrata</taxon>
        <taxon>Euteleostomi</taxon>
        <taxon>Mammalia</taxon>
        <taxon>Eutheria</taxon>
        <taxon>Laurasiatheria</taxon>
        <taxon>Chiroptera</taxon>
        <taxon>Yangochiroptera</taxon>
        <taxon>Vespertilionidae</taxon>
        <taxon>Myotis</taxon>
    </lineage>
</organism>
<proteinExistence type="predicted"/>
<dbReference type="Proteomes" id="UP000527355">
    <property type="component" value="Unassembled WGS sequence"/>
</dbReference>
<accession>A0A7J7WI05</accession>
<evidence type="ECO:0000313" key="2">
    <source>
        <dbReference type="Proteomes" id="UP000527355"/>
    </source>
</evidence>
<reference evidence="1 2" key="1">
    <citation type="journal article" date="2020" name="Nature">
        <title>Six reference-quality genomes reveal evolution of bat adaptations.</title>
        <authorList>
            <person name="Jebb D."/>
            <person name="Huang Z."/>
            <person name="Pippel M."/>
            <person name="Hughes G.M."/>
            <person name="Lavrichenko K."/>
            <person name="Devanna P."/>
            <person name="Winkler S."/>
            <person name="Jermiin L.S."/>
            <person name="Skirmuntt E.C."/>
            <person name="Katzourakis A."/>
            <person name="Burkitt-Gray L."/>
            <person name="Ray D.A."/>
            <person name="Sullivan K.A.M."/>
            <person name="Roscito J.G."/>
            <person name="Kirilenko B.M."/>
            <person name="Davalos L.M."/>
            <person name="Corthals A.P."/>
            <person name="Power M.L."/>
            <person name="Jones G."/>
            <person name="Ransome R.D."/>
            <person name="Dechmann D.K.N."/>
            <person name="Locatelli A.G."/>
            <person name="Puechmaille S.J."/>
            <person name="Fedrigo O."/>
            <person name="Jarvis E.D."/>
            <person name="Hiller M."/>
            <person name="Vernes S.C."/>
            <person name="Myers E.W."/>
            <person name="Teeling E.C."/>
        </authorList>
    </citation>
    <scope>NUCLEOTIDE SEQUENCE [LARGE SCALE GENOMIC DNA]</scope>
    <source>
        <strain evidence="1">MMyoMyo1</strain>
        <tissue evidence="1">Flight muscle</tissue>
    </source>
</reference>
<comment type="caution">
    <text evidence="1">The sequence shown here is derived from an EMBL/GenBank/DDBJ whole genome shotgun (WGS) entry which is preliminary data.</text>
</comment>
<dbReference type="EMBL" id="JABWUV010000008">
    <property type="protein sequence ID" value="KAF6336961.1"/>
    <property type="molecule type" value="Genomic_DNA"/>
</dbReference>
<keyword evidence="2" id="KW-1185">Reference proteome</keyword>
<gene>
    <name evidence="1" type="ORF">mMyoMyo1_012150</name>
</gene>
<sequence length="131" mass="14383">MEAPEPSFAFSAANGRNKWLHFHAEGSQGATRQVRLSWNFQTPTALRASFLAAERETTLTTQCTKSLLKKELLGVRHFDSVERTGCFCPVVLGLGNNCQTSYKLSLMLSATVRSSEAPSSVILHVCPRPPC</sequence>